<dbReference type="InterPro" id="IPR002347">
    <property type="entry name" value="SDR_fam"/>
</dbReference>
<dbReference type="InterPro" id="IPR051911">
    <property type="entry name" value="SDR_oxidoreductase"/>
</dbReference>
<evidence type="ECO:0000313" key="6">
    <source>
        <dbReference type="Proteomes" id="UP000434639"/>
    </source>
</evidence>
<dbReference type="GO" id="GO:0016491">
    <property type="term" value="F:oxidoreductase activity"/>
    <property type="evidence" value="ECO:0007669"/>
    <property type="project" value="UniProtKB-KW"/>
</dbReference>
<accession>A0A7X2V3Q4</accession>
<proteinExistence type="inferred from homology"/>
<dbReference type="InterPro" id="IPR020904">
    <property type="entry name" value="Sc_DH/Rdtase_CS"/>
</dbReference>
<dbReference type="SUPFAM" id="SSF51735">
    <property type="entry name" value="NAD(P)-binding Rossmann-fold domains"/>
    <property type="match status" value="1"/>
</dbReference>
<dbReference type="Gene3D" id="3.40.50.720">
    <property type="entry name" value="NAD(P)-binding Rossmann-like Domain"/>
    <property type="match status" value="1"/>
</dbReference>
<gene>
    <name evidence="5" type="ORF">GKZ89_02570</name>
</gene>
<organism evidence="5 6">
    <name type="scientific">Metabacillus mangrovi</name>
    <dbReference type="NCBI Taxonomy" id="1491830"/>
    <lineage>
        <taxon>Bacteria</taxon>
        <taxon>Bacillati</taxon>
        <taxon>Bacillota</taxon>
        <taxon>Bacilli</taxon>
        <taxon>Bacillales</taxon>
        <taxon>Bacillaceae</taxon>
        <taxon>Metabacillus</taxon>
    </lineage>
</organism>
<dbReference type="PANTHER" id="PTHR43976:SF16">
    <property type="entry name" value="SHORT-CHAIN DEHYDROGENASE_REDUCTASE FAMILY PROTEIN"/>
    <property type="match status" value="1"/>
</dbReference>
<keyword evidence="2" id="KW-0560">Oxidoreductase</keyword>
<comment type="caution">
    <text evidence="5">The sequence shown here is derived from an EMBL/GenBank/DDBJ whole genome shotgun (WGS) entry which is preliminary data.</text>
</comment>
<dbReference type="OrthoDB" id="9775296at2"/>
<evidence type="ECO:0000256" key="1">
    <source>
        <dbReference type="ARBA" id="ARBA00006484"/>
    </source>
</evidence>
<dbReference type="InterPro" id="IPR057326">
    <property type="entry name" value="KR_dom"/>
</dbReference>
<dbReference type="InterPro" id="IPR036291">
    <property type="entry name" value="NAD(P)-bd_dom_sf"/>
</dbReference>
<evidence type="ECO:0000259" key="4">
    <source>
        <dbReference type="SMART" id="SM00822"/>
    </source>
</evidence>
<dbReference type="CDD" id="cd05374">
    <property type="entry name" value="17beta-HSD-like_SDR_c"/>
    <property type="match status" value="1"/>
</dbReference>
<dbReference type="PRINTS" id="PR00080">
    <property type="entry name" value="SDRFAMILY"/>
</dbReference>
<evidence type="ECO:0000313" key="5">
    <source>
        <dbReference type="EMBL" id="MTH52276.1"/>
    </source>
</evidence>
<protein>
    <submittedName>
        <fullName evidence="5">SDR family oxidoreductase</fullName>
    </submittedName>
</protein>
<feature type="domain" description="Ketoreductase" evidence="4">
    <location>
        <begin position="4"/>
        <end position="182"/>
    </location>
</feature>
<dbReference type="Pfam" id="PF00106">
    <property type="entry name" value="adh_short"/>
    <property type="match status" value="1"/>
</dbReference>
<comment type="similarity">
    <text evidence="1 3">Belongs to the short-chain dehydrogenases/reductases (SDR) family.</text>
</comment>
<name>A0A7X2V3Q4_9BACI</name>
<dbReference type="RefSeq" id="WP_155110795.1">
    <property type="nucleotide sequence ID" value="NZ_WMIB01000001.1"/>
</dbReference>
<dbReference type="EMBL" id="WMIB01000001">
    <property type="protein sequence ID" value="MTH52276.1"/>
    <property type="molecule type" value="Genomic_DNA"/>
</dbReference>
<evidence type="ECO:0000256" key="3">
    <source>
        <dbReference type="RuleBase" id="RU000363"/>
    </source>
</evidence>
<keyword evidence="6" id="KW-1185">Reference proteome</keyword>
<sequence length="277" mass="30226">MQKKTILITGSSSGFGKLAALALAERGHRVLAAVRNPVKGEALLSAAGESAGNIQLIHLDVTSSPSVAALSAILTEHDRIDALINNAGFAYGGFAEEVTADGFREQFETNFFGVLAVTDTVLPFMRKQKSGKILNMSSISGLIGFPGLSPYVSSKHALEGYSESLRLELNPFGIDVALIEPGSFSTGIWTTGRKVSFLEESPYSDYMQAIENELNRSSQQHGDPQEVARLLVHLCEKDKLHKLRYPIGRGVKMTAALKRVLPWRVWERIVLKKLGMQ</sequence>
<reference evidence="5 6" key="1">
    <citation type="journal article" date="2017" name="Int. J. Syst. Evol. Microbiol.">
        <title>Bacillus mangrovi sp. nov., isolated from a sediment sample from a mangrove forest.</title>
        <authorList>
            <person name="Gupta V."/>
            <person name="Singh P.K."/>
            <person name="Korpole S."/>
            <person name="Tanuku N.R.S."/>
            <person name="Pinnaka A.K."/>
        </authorList>
    </citation>
    <scope>NUCLEOTIDE SEQUENCE [LARGE SCALE GENOMIC DNA]</scope>
    <source>
        <strain evidence="5 6">KCTC 33872</strain>
    </source>
</reference>
<dbReference type="SMART" id="SM00822">
    <property type="entry name" value="PKS_KR"/>
    <property type="match status" value="1"/>
</dbReference>
<dbReference type="NCBIfam" id="NF005372">
    <property type="entry name" value="PRK06914.1"/>
    <property type="match status" value="1"/>
</dbReference>
<dbReference type="AlphaFoldDB" id="A0A7X2V3Q4"/>
<dbReference type="Proteomes" id="UP000434639">
    <property type="component" value="Unassembled WGS sequence"/>
</dbReference>
<dbReference type="PANTHER" id="PTHR43976">
    <property type="entry name" value="SHORT CHAIN DEHYDROGENASE"/>
    <property type="match status" value="1"/>
</dbReference>
<dbReference type="PROSITE" id="PS00061">
    <property type="entry name" value="ADH_SHORT"/>
    <property type="match status" value="1"/>
</dbReference>
<dbReference type="PRINTS" id="PR00081">
    <property type="entry name" value="GDHRDH"/>
</dbReference>
<evidence type="ECO:0000256" key="2">
    <source>
        <dbReference type="ARBA" id="ARBA00023002"/>
    </source>
</evidence>